<dbReference type="PROSITE" id="PS50975">
    <property type="entry name" value="ATP_GRASP"/>
    <property type="match status" value="1"/>
</dbReference>
<dbReference type="PANTHER" id="PTHR43585">
    <property type="entry name" value="FUMIPYRROLE BIOSYNTHESIS PROTEIN C"/>
    <property type="match status" value="1"/>
</dbReference>
<evidence type="ECO:0000256" key="3">
    <source>
        <dbReference type="ARBA" id="ARBA00022840"/>
    </source>
</evidence>
<dbReference type="PANTHER" id="PTHR43585:SF2">
    <property type="entry name" value="ATP-GRASP ENZYME FSQD"/>
    <property type="match status" value="1"/>
</dbReference>
<evidence type="ECO:0000313" key="8">
    <source>
        <dbReference type="Proteomes" id="UP000192418"/>
    </source>
</evidence>
<accession>A0A1W2AYG7</accession>
<proteinExistence type="predicted"/>
<evidence type="ECO:0000256" key="4">
    <source>
        <dbReference type="PROSITE-ProRule" id="PRU00409"/>
    </source>
</evidence>
<keyword evidence="8" id="KW-1185">Reference proteome</keyword>
<keyword evidence="1" id="KW-0436">Ligase</keyword>
<name>A0A1W2AYG7_9BACT</name>
<dbReference type="GO" id="GO:0005524">
    <property type="term" value="F:ATP binding"/>
    <property type="evidence" value="ECO:0007669"/>
    <property type="project" value="UniProtKB-UniRule"/>
</dbReference>
<dbReference type="GO" id="GO:0046872">
    <property type="term" value="F:metal ion binding"/>
    <property type="evidence" value="ECO:0007669"/>
    <property type="project" value="InterPro"/>
</dbReference>
<sequence length="430" mass="48286">MPLCHKIAVVGTTPDYIDLLRKKAPEQLLFITQTGLEKSDRQEVLPAQEEMLCELSRPEAVMEQLKKHLKNHSLAINGIACFDCESMMLAAYLARELNLSYHSLQTIKACRDKSVTRSLWQQNGIETPRAQRIASAPAAMAFLAQMEGPCVLKPVEGSGSERVYRCDTALACETAWYTICSLQKQTDVIMETFVEGNEYSCDFLMTPQGARPIRFTRKIHSPIPVFGTIMAYELVNFPRGNISPKNFERLLTKAARVLGIKRGICMLDFIVTETGASLLEMTPRPGGDCLPWLIEKGMNLDILALNITLAAQPAFKFQPSRRFSSLVGLRIHGHRTGILKAIDTSRLMPDNRVREVYIKHKPGHMIQLPPKNYDSWNLGHILFKPSPLISCEHQCLHLLSLLNIDICHGKTPPNGGTRQPPKKSQRTMEI</sequence>
<protein>
    <submittedName>
        <fullName evidence="7">ATP-grasp domain-containing protein</fullName>
    </submittedName>
</protein>
<evidence type="ECO:0000256" key="1">
    <source>
        <dbReference type="ARBA" id="ARBA00022598"/>
    </source>
</evidence>
<dbReference type="EMBL" id="FWXY01000006">
    <property type="protein sequence ID" value="SMC65759.1"/>
    <property type="molecule type" value="Genomic_DNA"/>
</dbReference>
<dbReference type="InterPro" id="IPR052032">
    <property type="entry name" value="ATP-dep_AA_Ligase"/>
</dbReference>
<dbReference type="AlphaFoldDB" id="A0A1W2AYG7"/>
<keyword evidence="3 4" id="KW-0067">ATP-binding</keyword>
<keyword evidence="2 4" id="KW-0547">Nucleotide-binding</keyword>
<feature type="compositionally biased region" description="Basic residues" evidence="5">
    <location>
        <begin position="420"/>
        <end position="430"/>
    </location>
</feature>
<evidence type="ECO:0000259" key="6">
    <source>
        <dbReference type="PROSITE" id="PS50975"/>
    </source>
</evidence>
<dbReference type="GO" id="GO:0016874">
    <property type="term" value="F:ligase activity"/>
    <property type="evidence" value="ECO:0007669"/>
    <property type="project" value="UniProtKB-KW"/>
</dbReference>
<dbReference type="SUPFAM" id="SSF56059">
    <property type="entry name" value="Glutathione synthetase ATP-binding domain-like"/>
    <property type="match status" value="1"/>
</dbReference>
<evidence type="ECO:0000256" key="5">
    <source>
        <dbReference type="SAM" id="MobiDB-lite"/>
    </source>
</evidence>
<feature type="region of interest" description="Disordered" evidence="5">
    <location>
        <begin position="411"/>
        <end position="430"/>
    </location>
</feature>
<dbReference type="Pfam" id="PF13535">
    <property type="entry name" value="ATP-grasp_4"/>
    <property type="match status" value="1"/>
</dbReference>
<gene>
    <name evidence="7" type="ORF">SAMN02746065_106156</name>
</gene>
<reference evidence="7 8" key="1">
    <citation type="submission" date="2017-04" db="EMBL/GenBank/DDBJ databases">
        <authorList>
            <person name="Afonso C.L."/>
            <person name="Miller P.J."/>
            <person name="Scott M.A."/>
            <person name="Spackman E."/>
            <person name="Goraichik I."/>
            <person name="Dimitrov K.M."/>
            <person name="Suarez D.L."/>
            <person name="Swayne D.E."/>
        </authorList>
    </citation>
    <scope>NUCLEOTIDE SEQUENCE [LARGE SCALE GENOMIC DNA]</scope>
    <source>
        <strain evidence="7 8">DSM 3385</strain>
    </source>
</reference>
<dbReference type="Proteomes" id="UP000192418">
    <property type="component" value="Unassembled WGS sequence"/>
</dbReference>
<feature type="domain" description="ATP-grasp" evidence="6">
    <location>
        <begin position="117"/>
        <end position="311"/>
    </location>
</feature>
<dbReference type="Gene3D" id="3.30.470.20">
    <property type="entry name" value="ATP-grasp fold, B domain"/>
    <property type="match status" value="1"/>
</dbReference>
<dbReference type="InterPro" id="IPR011761">
    <property type="entry name" value="ATP-grasp"/>
</dbReference>
<dbReference type="STRING" id="1121400.SAMN02746065_106156"/>
<evidence type="ECO:0000256" key="2">
    <source>
        <dbReference type="ARBA" id="ARBA00022741"/>
    </source>
</evidence>
<organism evidence="7 8">
    <name type="scientific">Desulfocicer vacuolatum DSM 3385</name>
    <dbReference type="NCBI Taxonomy" id="1121400"/>
    <lineage>
        <taxon>Bacteria</taxon>
        <taxon>Pseudomonadati</taxon>
        <taxon>Thermodesulfobacteriota</taxon>
        <taxon>Desulfobacteria</taxon>
        <taxon>Desulfobacterales</taxon>
        <taxon>Desulfobacteraceae</taxon>
        <taxon>Desulfocicer</taxon>
    </lineage>
</organism>
<evidence type="ECO:0000313" key="7">
    <source>
        <dbReference type="EMBL" id="SMC65759.1"/>
    </source>
</evidence>